<name>A0AAV2REV7_MEGNR</name>
<protein>
    <recommendedName>
        <fullName evidence="5">NADH dehydrogenase subunit 6</fullName>
    </recommendedName>
</protein>
<reference evidence="3 4" key="1">
    <citation type="submission" date="2024-05" db="EMBL/GenBank/DDBJ databases">
        <authorList>
            <person name="Wallberg A."/>
        </authorList>
    </citation>
    <scope>NUCLEOTIDE SEQUENCE [LARGE SCALE GENOMIC DNA]</scope>
</reference>
<organism evidence="3 4">
    <name type="scientific">Meganyctiphanes norvegica</name>
    <name type="common">Northern krill</name>
    <name type="synonym">Thysanopoda norvegica</name>
    <dbReference type="NCBI Taxonomy" id="48144"/>
    <lineage>
        <taxon>Eukaryota</taxon>
        <taxon>Metazoa</taxon>
        <taxon>Ecdysozoa</taxon>
        <taxon>Arthropoda</taxon>
        <taxon>Crustacea</taxon>
        <taxon>Multicrustacea</taxon>
        <taxon>Malacostraca</taxon>
        <taxon>Eumalacostraca</taxon>
        <taxon>Eucarida</taxon>
        <taxon>Euphausiacea</taxon>
        <taxon>Euphausiidae</taxon>
        <taxon>Meganyctiphanes</taxon>
    </lineage>
</organism>
<keyword evidence="1" id="KW-1133">Transmembrane helix</keyword>
<evidence type="ECO:0000256" key="2">
    <source>
        <dbReference type="SAM" id="SignalP"/>
    </source>
</evidence>
<comment type="caution">
    <text evidence="3">The sequence shown here is derived from an EMBL/GenBank/DDBJ whole genome shotgun (WGS) entry which is preliminary data.</text>
</comment>
<dbReference type="Proteomes" id="UP001497623">
    <property type="component" value="Unassembled WGS sequence"/>
</dbReference>
<evidence type="ECO:0008006" key="5">
    <source>
        <dbReference type="Google" id="ProtNLM"/>
    </source>
</evidence>
<keyword evidence="1" id="KW-0472">Membrane</keyword>
<sequence length="124" mass="12988">MKPGFLFGIFWTFFFLDLVAASAARTAGVWMSAGVGTVSVCVWYCFACVVSLVSVHGVSVCGVGGCDDVDVCMSVRVGDVCVCVGVCNGVGVWDVGAALTASFRAFRLAFLLEKGRASLAPFLR</sequence>
<evidence type="ECO:0000256" key="1">
    <source>
        <dbReference type="SAM" id="Phobius"/>
    </source>
</evidence>
<keyword evidence="2" id="KW-0732">Signal</keyword>
<feature type="chain" id="PRO_5043326683" description="NADH dehydrogenase subunit 6" evidence="2">
    <location>
        <begin position="22"/>
        <end position="124"/>
    </location>
</feature>
<accession>A0AAV2REV7</accession>
<evidence type="ECO:0000313" key="3">
    <source>
        <dbReference type="EMBL" id="CAL4122031.1"/>
    </source>
</evidence>
<gene>
    <name evidence="3" type="ORF">MNOR_LOCUS22798</name>
</gene>
<keyword evidence="4" id="KW-1185">Reference proteome</keyword>
<evidence type="ECO:0000313" key="4">
    <source>
        <dbReference type="Proteomes" id="UP001497623"/>
    </source>
</evidence>
<proteinExistence type="predicted"/>
<keyword evidence="1" id="KW-0812">Transmembrane</keyword>
<dbReference type="AlphaFoldDB" id="A0AAV2REV7"/>
<feature type="signal peptide" evidence="2">
    <location>
        <begin position="1"/>
        <end position="21"/>
    </location>
</feature>
<dbReference type="EMBL" id="CAXKWB010019517">
    <property type="protein sequence ID" value="CAL4122031.1"/>
    <property type="molecule type" value="Genomic_DNA"/>
</dbReference>
<feature type="transmembrane region" description="Helical" evidence="1">
    <location>
        <begin position="31"/>
        <end position="53"/>
    </location>
</feature>